<name>A0AAX7FLZ9_9MYCO</name>
<evidence type="ECO:0000256" key="5">
    <source>
        <dbReference type="ARBA" id="ARBA00023118"/>
    </source>
</evidence>
<evidence type="ECO:0000313" key="10">
    <source>
        <dbReference type="EMBL" id="MEQ6322250.1"/>
    </source>
</evidence>
<keyword evidence="13" id="KW-0002">3D-structure</keyword>
<dbReference type="GeneID" id="45426807"/>
<dbReference type="EMBL" id="JBEEEP010000065">
    <property type="protein sequence ID" value="MEQ6322250.1"/>
    <property type="molecule type" value="Genomic_DNA"/>
</dbReference>
<evidence type="ECO:0000256" key="1">
    <source>
        <dbReference type="ARBA" id="ARBA00003088"/>
    </source>
</evidence>
<evidence type="ECO:0000256" key="3">
    <source>
        <dbReference type="ARBA" id="ARBA00016113"/>
    </source>
</evidence>
<evidence type="ECO:0000259" key="9">
    <source>
        <dbReference type="Pfam" id="PF03787"/>
    </source>
</evidence>
<comment type="function">
    <text evidence="1">This subunit might be involved in maturation of a crRNA intermediate to its mature form.</text>
</comment>
<evidence type="ECO:0000256" key="8">
    <source>
        <dbReference type="SAM" id="MobiDB-lite"/>
    </source>
</evidence>
<reference evidence="13" key="1">
    <citation type="journal article" date="2024" name="Int. J. Biol. Macromol.">
        <title>Type-III-A structure of mycobacteria CRISPR-Csm complexes involving atypical crRNAs.</title>
        <authorList>
            <person name="Zhang H."/>
            <person name="Shi M."/>
            <person name="Ma X."/>
            <person name="Liu M."/>
            <person name="Wang N."/>
            <person name="Lu Q."/>
            <person name="Li Z."/>
            <person name="Zhao Y."/>
            <person name="Zhao H."/>
            <person name="Chen H."/>
            <person name="Zhang H."/>
            <person name="Jiang T."/>
            <person name="Ouyang S."/>
            <person name="Huo Y."/>
            <person name="Bi L."/>
        </authorList>
    </citation>
    <scope>STRUCTURE BY ELECTRON MICROSCOPY (3.73 ANGSTROMS)</scope>
</reference>
<dbReference type="GO" id="GO:0051607">
    <property type="term" value="P:defense response to virus"/>
    <property type="evidence" value="ECO:0007669"/>
    <property type="project" value="UniProtKB-KW"/>
</dbReference>
<feature type="compositionally biased region" description="Basic and acidic residues" evidence="8">
    <location>
        <begin position="169"/>
        <end position="187"/>
    </location>
</feature>
<dbReference type="NCBIfam" id="TIGR01899">
    <property type="entry name" value="cas_TM1807_csm5"/>
    <property type="match status" value="1"/>
</dbReference>
<dbReference type="RefSeq" id="WP_014001442.1">
    <property type="nucleotide sequence ID" value="NZ_JACEGU010000064.1"/>
</dbReference>
<dbReference type="GO" id="GO:0003723">
    <property type="term" value="F:RNA binding"/>
    <property type="evidence" value="ECO:0007669"/>
    <property type="project" value="UniProtKB-KW"/>
</dbReference>
<proteinExistence type="evidence at protein level"/>
<evidence type="ECO:0000256" key="7">
    <source>
        <dbReference type="ARBA" id="ARBA00093789"/>
    </source>
</evidence>
<keyword evidence="5" id="KW-0051">Antiviral defense</keyword>
<dbReference type="PANTHER" id="PTHR38007:SF1">
    <property type="entry name" value="CRISPR SYSTEM CMS PROTEIN CSM5"/>
    <property type="match status" value="1"/>
</dbReference>
<keyword evidence="12" id="KW-1185">Reference proteome</keyword>
<evidence type="ECO:0000256" key="2">
    <source>
        <dbReference type="ARBA" id="ARBA00006680"/>
    </source>
</evidence>
<feature type="domain" description="CRISPR type III-associated protein" evidence="9">
    <location>
        <begin position="11"/>
        <end position="292"/>
    </location>
</feature>
<dbReference type="PDB" id="8WFX">
    <property type="method" value="EM"/>
    <property type="resolution" value="3.73 A"/>
    <property type="chains" value="N=1-375"/>
</dbReference>
<evidence type="ECO:0000313" key="12">
    <source>
        <dbReference type="Proteomes" id="UP001485476"/>
    </source>
</evidence>
<dbReference type="Pfam" id="PF03787">
    <property type="entry name" value="RAMPs"/>
    <property type="match status" value="1"/>
</dbReference>
<reference evidence="10 12" key="2">
    <citation type="submission" date="2024-05" db="EMBL/GenBank/DDBJ databases">
        <title>Whole genome sequences of Mycobacterium canettii strains associated with human tuberculosis in Canada.</title>
        <authorList>
            <person name="Islam M.R."/>
            <person name="Soualhine H."/>
        </authorList>
    </citation>
    <scope>NUCLEOTIDE SEQUENCE [LARGE SCALE GENOMIC DNA]</scope>
    <source>
        <strain evidence="10 12">1901080</strain>
    </source>
</reference>
<sequence length="375" mass="42107">MSQYLKPFELTLRCLGPVFIGSGEKRTPKEYVASTSMVYFPDMERLYADVAAQGKSESFEEFMMNTGKAQPDERFNEWIAENGVKVSPKNHGGYGVKIGSIVPGRAHRGRDGQMIQEQRQLNDIHSFIKDVLGNPYVPGSSVKGMLRSIYLQSLVHQRTAQPVRVPGHQTREHRQYGERFERKELRKSGRPNTRPQDAVNDLFQAIRVTDSPGLRTSDLLICQKMDVNVHGKPDGLPLFRECLAPGTSISLRVVVDTSPTARGGWPAGERFLETLSDTVAFVNKARYAEYAAKYWDDDPQFGPIVYLGGGAGYRSKTFVTQQDDMAKVLDAQFPKIKHVAKTRDLGVSPLVLKLTKIGDKYYEMGQCELSIRRAE</sequence>
<evidence type="ECO:0007829" key="13">
    <source>
        <dbReference type="PDB" id="8WFX"/>
    </source>
</evidence>
<dbReference type="PANTHER" id="PTHR38007">
    <property type="entry name" value="CRISPR SYSTEM CMS PROTEIN CSM5"/>
    <property type="match status" value="1"/>
</dbReference>
<protein>
    <recommendedName>
        <fullName evidence="3">CRISPR system Cms protein Csm5</fullName>
    </recommendedName>
    <alternativeName>
        <fullName evidence="6">CRISPR type III A-associated protein Csm5</fullName>
    </alternativeName>
</protein>
<evidence type="ECO:0000256" key="6">
    <source>
        <dbReference type="ARBA" id="ARBA00031720"/>
    </source>
</evidence>
<dbReference type="SMR" id="A0AAX7FLZ9"/>
<evidence type="ECO:0000256" key="4">
    <source>
        <dbReference type="ARBA" id="ARBA00022884"/>
    </source>
</evidence>
<feature type="region of interest" description="Disordered" evidence="8">
    <location>
        <begin position="167"/>
        <end position="196"/>
    </location>
</feature>
<organism evidence="11">
    <name type="scientific">Mycobacterium canetti</name>
    <dbReference type="NCBI Taxonomy" id="78331"/>
    <lineage>
        <taxon>Bacteria</taxon>
        <taxon>Bacillati</taxon>
        <taxon>Actinomycetota</taxon>
        <taxon>Actinomycetes</taxon>
        <taxon>Mycobacteriales</taxon>
        <taxon>Mycobacteriaceae</taxon>
        <taxon>Mycobacterium</taxon>
        <taxon>Mycobacterium tuberculosis complex</taxon>
    </lineage>
</organism>
<gene>
    <name evidence="10" type="primary">csm5</name>
    <name evidence="10" type="ORF">ABDZ14_18770</name>
    <name evidence="11" type="ORF">MCAN_28431</name>
</gene>
<comment type="similarity">
    <text evidence="2">Belongs to the CRISPR-associated Csm5 family.</text>
</comment>
<dbReference type="InterPro" id="IPR010173">
    <property type="entry name" value="CRISPR-assoc_Csm5"/>
</dbReference>
<dbReference type="AlphaFoldDB" id="A0AAX7FLZ9"/>
<evidence type="ECO:0000313" key="11">
    <source>
        <dbReference type="PDB" id="8WFX"/>
    </source>
</evidence>
<accession>A0AAX7FLZ9</accession>
<keyword evidence="4" id="KW-0694">RNA-binding</keyword>
<dbReference type="Proteomes" id="UP001485476">
    <property type="component" value="Unassembled WGS sequence"/>
</dbReference>
<comment type="subunit">
    <text evidence="7">Part of the Csm effector complex that includes Cas10, Csm2, Csm3, Csm4 and Csm5.</text>
</comment>
<dbReference type="InterPro" id="IPR005537">
    <property type="entry name" value="RAMP_III_fam"/>
</dbReference>